<dbReference type="EMBL" id="MASW01000001">
    <property type="protein sequence ID" value="PXY31622.1"/>
    <property type="molecule type" value="Genomic_DNA"/>
</dbReference>
<evidence type="ECO:0000313" key="4">
    <source>
        <dbReference type="EMBL" id="PXY31622.1"/>
    </source>
</evidence>
<protein>
    <submittedName>
        <fullName evidence="4">Uncharacterized protein</fullName>
    </submittedName>
</protein>
<organism evidence="4 5">
    <name type="scientific">Prauserella muralis</name>
    <dbReference type="NCBI Taxonomy" id="588067"/>
    <lineage>
        <taxon>Bacteria</taxon>
        <taxon>Bacillati</taxon>
        <taxon>Actinomycetota</taxon>
        <taxon>Actinomycetes</taxon>
        <taxon>Pseudonocardiales</taxon>
        <taxon>Pseudonocardiaceae</taxon>
        <taxon>Prauserella</taxon>
    </lineage>
</organism>
<keyword evidence="5" id="KW-1185">Reference proteome</keyword>
<dbReference type="RefSeq" id="WP_112279649.1">
    <property type="nucleotide sequence ID" value="NZ_MASW01000001.1"/>
</dbReference>
<evidence type="ECO:0000313" key="5">
    <source>
        <dbReference type="Proteomes" id="UP000249915"/>
    </source>
</evidence>
<dbReference type="OrthoDB" id="3629926at2"/>
<feature type="compositionally biased region" description="Gly residues" evidence="1">
    <location>
        <begin position="182"/>
        <end position="200"/>
    </location>
</feature>
<feature type="region of interest" description="Disordered" evidence="1">
    <location>
        <begin position="121"/>
        <end position="261"/>
    </location>
</feature>
<keyword evidence="2" id="KW-1133">Transmembrane helix</keyword>
<feature type="signal peptide" evidence="3">
    <location>
        <begin position="1"/>
        <end position="33"/>
    </location>
</feature>
<feature type="chain" id="PRO_5043724988" evidence="3">
    <location>
        <begin position="34"/>
        <end position="292"/>
    </location>
</feature>
<comment type="caution">
    <text evidence="4">The sequence shown here is derived from an EMBL/GenBank/DDBJ whole genome shotgun (WGS) entry which is preliminary data.</text>
</comment>
<name>A0A2V4BAS4_9PSEU</name>
<reference evidence="4 5" key="1">
    <citation type="submission" date="2016-07" db="EMBL/GenBank/DDBJ databases">
        <title>Draft genome sequence of Prauserella muralis DSM 45305, isolated from a mould-covered wall in an indoor environment.</title>
        <authorList>
            <person name="Ruckert C."/>
            <person name="Albersmeier A."/>
            <person name="Jiang C.-L."/>
            <person name="Jiang Y."/>
            <person name="Kalinowski J."/>
            <person name="Schneider O."/>
            <person name="Winkler A."/>
            <person name="Zotchev S.B."/>
        </authorList>
    </citation>
    <scope>NUCLEOTIDE SEQUENCE [LARGE SCALE GENOMIC DNA]</scope>
    <source>
        <strain evidence="4 5">DSM 45305</strain>
    </source>
</reference>
<evidence type="ECO:0000256" key="2">
    <source>
        <dbReference type="SAM" id="Phobius"/>
    </source>
</evidence>
<feature type="compositionally biased region" description="Pro residues" evidence="1">
    <location>
        <begin position="222"/>
        <end position="232"/>
    </location>
</feature>
<accession>A0A2V4BAS4</accession>
<dbReference type="Proteomes" id="UP000249915">
    <property type="component" value="Unassembled WGS sequence"/>
</dbReference>
<keyword evidence="3" id="KW-0732">Signal</keyword>
<keyword evidence="2" id="KW-0812">Transmembrane</keyword>
<feature type="compositionally biased region" description="Acidic residues" evidence="1">
    <location>
        <begin position="139"/>
        <end position="157"/>
    </location>
</feature>
<proteinExistence type="predicted"/>
<evidence type="ECO:0000256" key="1">
    <source>
        <dbReference type="SAM" id="MobiDB-lite"/>
    </source>
</evidence>
<gene>
    <name evidence="4" type="ORF">BAY60_04445</name>
</gene>
<feature type="transmembrane region" description="Helical" evidence="2">
    <location>
        <begin position="266"/>
        <end position="287"/>
    </location>
</feature>
<dbReference type="AlphaFoldDB" id="A0A2V4BAS4"/>
<sequence>MGSGFRRQVRRVGTAGVVLAAAFLLASPGSAHAAEPVVAGSCDATLKGEDGKPLTVDLGAAANSPGVLDVGLGSGSGALVSLPVSDALDRLGVSRADLVVDPAGRICDTGQRTLNTVAAPVQQALPEEGVVPPPPPPEGPDEPEPDDPGDPGGDEPAPDPGAPGDETPGGGSGTGPDENLPGGTGSGNPQGGSPFGGSPFGGPLTPVSAFSGLDPITIPPAASIPPVAPPAAPDLGQPDAGAGPDVRTEDSGTAQALPSAEAPDRLPLLLAVVALVLVIAALARTWLRRKAL</sequence>
<evidence type="ECO:0000256" key="3">
    <source>
        <dbReference type="SAM" id="SignalP"/>
    </source>
</evidence>
<keyword evidence="2" id="KW-0472">Membrane</keyword>